<organism evidence="1 2">
    <name type="scientific">Caerostris extrusa</name>
    <name type="common">Bark spider</name>
    <name type="synonym">Caerostris bankana</name>
    <dbReference type="NCBI Taxonomy" id="172846"/>
    <lineage>
        <taxon>Eukaryota</taxon>
        <taxon>Metazoa</taxon>
        <taxon>Ecdysozoa</taxon>
        <taxon>Arthropoda</taxon>
        <taxon>Chelicerata</taxon>
        <taxon>Arachnida</taxon>
        <taxon>Araneae</taxon>
        <taxon>Araneomorphae</taxon>
        <taxon>Entelegynae</taxon>
        <taxon>Araneoidea</taxon>
        <taxon>Araneidae</taxon>
        <taxon>Caerostris</taxon>
    </lineage>
</organism>
<evidence type="ECO:0000313" key="1">
    <source>
        <dbReference type="EMBL" id="GIY14326.1"/>
    </source>
</evidence>
<name>A0AAV4QZS7_CAEEX</name>
<gene>
    <name evidence="1" type="ORF">CEXT_131551</name>
</gene>
<feature type="non-terminal residue" evidence="1">
    <location>
        <position position="1"/>
    </location>
</feature>
<dbReference type="Proteomes" id="UP001054945">
    <property type="component" value="Unassembled WGS sequence"/>
</dbReference>
<keyword evidence="2" id="KW-1185">Reference proteome</keyword>
<reference evidence="1 2" key="1">
    <citation type="submission" date="2021-06" db="EMBL/GenBank/DDBJ databases">
        <title>Caerostris extrusa draft genome.</title>
        <authorList>
            <person name="Kono N."/>
            <person name="Arakawa K."/>
        </authorList>
    </citation>
    <scope>NUCLEOTIDE SEQUENCE [LARGE SCALE GENOMIC DNA]</scope>
</reference>
<evidence type="ECO:0000313" key="2">
    <source>
        <dbReference type="Proteomes" id="UP001054945"/>
    </source>
</evidence>
<comment type="caution">
    <text evidence="1">The sequence shown here is derived from an EMBL/GenBank/DDBJ whole genome shotgun (WGS) entry which is preliminary data.</text>
</comment>
<accession>A0AAV4QZS7</accession>
<proteinExistence type="predicted"/>
<dbReference type="AlphaFoldDB" id="A0AAV4QZS7"/>
<protein>
    <submittedName>
        <fullName evidence="1">Uncharacterized protein</fullName>
    </submittedName>
</protein>
<sequence>VEYGREHIIHNGTYKRSTARRDPICMDRSLPSCYGCGWPGVIKAKCRKCNSTVQVDSTQPPNLN</sequence>
<dbReference type="EMBL" id="BPLR01007063">
    <property type="protein sequence ID" value="GIY14326.1"/>
    <property type="molecule type" value="Genomic_DNA"/>
</dbReference>